<keyword evidence="1" id="KW-0812">Transmembrane</keyword>
<accession>A0A378NUQ5</accession>
<reference evidence="2 3" key="1">
    <citation type="submission" date="2018-06" db="EMBL/GenBank/DDBJ databases">
        <authorList>
            <consortium name="Pathogen Informatics"/>
            <person name="Doyle S."/>
        </authorList>
    </citation>
    <scope>NUCLEOTIDE SEQUENCE [LARGE SCALE GENOMIC DNA]</scope>
    <source>
        <strain evidence="2 3">NCTC10571</strain>
    </source>
</reference>
<organism evidence="2 3">
    <name type="scientific">Megamonas hypermegale</name>
    <dbReference type="NCBI Taxonomy" id="158847"/>
    <lineage>
        <taxon>Bacteria</taxon>
        <taxon>Bacillati</taxon>
        <taxon>Bacillota</taxon>
        <taxon>Negativicutes</taxon>
        <taxon>Selenomonadales</taxon>
        <taxon>Selenomonadaceae</taxon>
        <taxon>Megamonas</taxon>
    </lineage>
</organism>
<dbReference type="EMBL" id="UGPP01000001">
    <property type="protein sequence ID" value="STY71607.1"/>
    <property type="molecule type" value="Genomic_DNA"/>
</dbReference>
<proteinExistence type="predicted"/>
<keyword evidence="1" id="KW-0472">Membrane</keyword>
<sequence length="49" mass="5896">MNKVQKNFLAEKSLIKRIKNFTLNFLIAIIWLVKSMAKYLKKYLHIKSK</sequence>
<evidence type="ECO:0000313" key="3">
    <source>
        <dbReference type="Proteomes" id="UP000255234"/>
    </source>
</evidence>
<evidence type="ECO:0000313" key="2">
    <source>
        <dbReference type="EMBL" id="STY71607.1"/>
    </source>
</evidence>
<feature type="transmembrane region" description="Helical" evidence="1">
    <location>
        <begin position="21"/>
        <end position="40"/>
    </location>
</feature>
<protein>
    <submittedName>
        <fullName evidence="2">Uncharacterized protein</fullName>
    </submittedName>
</protein>
<gene>
    <name evidence="2" type="ORF">NCTC10571_01768</name>
</gene>
<dbReference type="Proteomes" id="UP000255234">
    <property type="component" value="Unassembled WGS sequence"/>
</dbReference>
<evidence type="ECO:0000256" key="1">
    <source>
        <dbReference type="SAM" id="Phobius"/>
    </source>
</evidence>
<dbReference type="RefSeq" id="WP_167624304.1">
    <property type="nucleotide sequence ID" value="NZ_UGPP01000001.1"/>
</dbReference>
<keyword evidence="1" id="KW-1133">Transmembrane helix</keyword>
<name>A0A378NUQ5_9FIRM</name>
<dbReference type="AlphaFoldDB" id="A0A378NUQ5"/>